<dbReference type="PROSITE" id="PS00221">
    <property type="entry name" value="MIP"/>
    <property type="match status" value="1"/>
</dbReference>
<evidence type="ECO:0000256" key="6">
    <source>
        <dbReference type="ARBA" id="ARBA00023136"/>
    </source>
</evidence>
<dbReference type="RefSeq" id="WP_285757284.1">
    <property type="nucleotide sequence ID" value="NZ_BSQG01000001.1"/>
</dbReference>
<dbReference type="InterPro" id="IPR022357">
    <property type="entry name" value="MIP_CS"/>
</dbReference>
<dbReference type="AlphaFoldDB" id="A0A9W6P3M7"/>
<dbReference type="Pfam" id="PF00230">
    <property type="entry name" value="MIP"/>
    <property type="match status" value="1"/>
</dbReference>
<feature type="transmembrane region" description="Helical" evidence="8">
    <location>
        <begin position="137"/>
        <end position="157"/>
    </location>
</feature>
<dbReference type="PRINTS" id="PR00783">
    <property type="entry name" value="MINTRINSICP"/>
</dbReference>
<dbReference type="Proteomes" id="UP001165092">
    <property type="component" value="Unassembled WGS sequence"/>
</dbReference>
<evidence type="ECO:0000256" key="8">
    <source>
        <dbReference type="SAM" id="Phobius"/>
    </source>
</evidence>
<reference evidence="9" key="1">
    <citation type="submission" date="2023-02" db="EMBL/GenBank/DDBJ databases">
        <title>Nocardiopsis ansamitocini NBRC 112285.</title>
        <authorList>
            <person name="Ichikawa N."/>
            <person name="Sato H."/>
            <person name="Tonouchi N."/>
        </authorList>
    </citation>
    <scope>NUCLEOTIDE SEQUENCE</scope>
    <source>
        <strain evidence="9">NBRC 112285</strain>
    </source>
</reference>
<keyword evidence="4 7" id="KW-0812">Transmembrane</keyword>
<evidence type="ECO:0000256" key="3">
    <source>
        <dbReference type="ARBA" id="ARBA00022448"/>
    </source>
</evidence>
<gene>
    <name evidence="9" type="primary">glpF</name>
    <name evidence="9" type="ORF">Nans01_07840</name>
</gene>
<proteinExistence type="inferred from homology"/>
<dbReference type="SUPFAM" id="SSF81338">
    <property type="entry name" value="Aquaporin-like"/>
    <property type="match status" value="1"/>
</dbReference>
<comment type="caution">
    <text evidence="9">The sequence shown here is derived from an EMBL/GenBank/DDBJ whole genome shotgun (WGS) entry which is preliminary data.</text>
</comment>
<evidence type="ECO:0000256" key="4">
    <source>
        <dbReference type="ARBA" id="ARBA00022692"/>
    </source>
</evidence>
<feature type="transmembrane region" description="Helical" evidence="8">
    <location>
        <begin position="222"/>
        <end position="242"/>
    </location>
</feature>
<dbReference type="GO" id="GO:0005886">
    <property type="term" value="C:plasma membrane"/>
    <property type="evidence" value="ECO:0007669"/>
    <property type="project" value="TreeGrafter"/>
</dbReference>
<dbReference type="PANTHER" id="PTHR43829">
    <property type="entry name" value="AQUAPORIN OR AQUAGLYCEROPORIN RELATED"/>
    <property type="match status" value="1"/>
</dbReference>
<evidence type="ECO:0000256" key="5">
    <source>
        <dbReference type="ARBA" id="ARBA00022989"/>
    </source>
</evidence>
<dbReference type="InterPro" id="IPR050363">
    <property type="entry name" value="MIP/Aquaporin"/>
</dbReference>
<accession>A0A9W6P3M7</accession>
<evidence type="ECO:0000256" key="1">
    <source>
        <dbReference type="ARBA" id="ARBA00004141"/>
    </source>
</evidence>
<keyword evidence="3 7" id="KW-0813">Transport</keyword>
<dbReference type="PANTHER" id="PTHR43829:SF9">
    <property type="entry name" value="AQUAPORIN-9"/>
    <property type="match status" value="1"/>
</dbReference>
<evidence type="ECO:0000256" key="2">
    <source>
        <dbReference type="ARBA" id="ARBA00006175"/>
    </source>
</evidence>
<organism evidence="9 10">
    <name type="scientific">Nocardiopsis ansamitocini</name>
    <dbReference type="NCBI Taxonomy" id="1670832"/>
    <lineage>
        <taxon>Bacteria</taxon>
        <taxon>Bacillati</taxon>
        <taxon>Actinomycetota</taxon>
        <taxon>Actinomycetes</taxon>
        <taxon>Streptosporangiales</taxon>
        <taxon>Nocardiopsidaceae</taxon>
        <taxon>Nocardiopsis</taxon>
    </lineage>
</organism>
<dbReference type="InterPro" id="IPR000425">
    <property type="entry name" value="MIP"/>
</dbReference>
<dbReference type="Gene3D" id="1.20.1080.10">
    <property type="entry name" value="Glycerol uptake facilitator protein"/>
    <property type="match status" value="1"/>
</dbReference>
<comment type="similarity">
    <text evidence="2 7">Belongs to the MIP/aquaporin (TC 1.A.8) family.</text>
</comment>
<protein>
    <submittedName>
        <fullName evidence="9">Glycerol uptake facilitator protein</fullName>
    </submittedName>
</protein>
<feature type="transmembrane region" description="Helical" evidence="8">
    <location>
        <begin position="85"/>
        <end position="103"/>
    </location>
</feature>
<dbReference type="NCBIfam" id="TIGR00861">
    <property type="entry name" value="MIP"/>
    <property type="match status" value="1"/>
</dbReference>
<keyword evidence="6 8" id="KW-0472">Membrane</keyword>
<dbReference type="EMBL" id="BSQG01000001">
    <property type="protein sequence ID" value="GLU46433.1"/>
    <property type="molecule type" value="Genomic_DNA"/>
</dbReference>
<keyword evidence="5 8" id="KW-1133">Transmembrane helix</keyword>
<comment type="subcellular location">
    <subcellularLocation>
        <location evidence="1">Membrane</location>
        <topology evidence="1">Multi-pass membrane protein</topology>
    </subcellularLocation>
</comment>
<evidence type="ECO:0000256" key="7">
    <source>
        <dbReference type="RuleBase" id="RU000477"/>
    </source>
</evidence>
<feature type="transmembrane region" description="Helical" evidence="8">
    <location>
        <begin position="34"/>
        <end position="54"/>
    </location>
</feature>
<keyword evidence="10" id="KW-1185">Reference proteome</keyword>
<feature type="transmembrane region" description="Helical" evidence="8">
    <location>
        <begin position="164"/>
        <end position="188"/>
    </location>
</feature>
<name>A0A9W6P3M7_9ACTN</name>
<evidence type="ECO:0000313" key="9">
    <source>
        <dbReference type="EMBL" id="GLU46433.1"/>
    </source>
</evidence>
<feature type="transmembrane region" description="Helical" evidence="8">
    <location>
        <begin position="6"/>
        <end position="27"/>
    </location>
</feature>
<sequence length="249" mass="25524">MEYLAEFIGTAILVLLGNGVVAGVLLAKSKANNGGWIVITLGWGMAVMVAAYVTGQVSGAHLNPALTLGLASIGDFSWAMVPGYITAQLAGAVMGSVLVYLAYLPHWRITEDADAKLAVFSTAPAVRNAPANFTTEVIGTFMLVLGILGIGANSGAITQDNVDLSALFSTGIAPLLVGLLVLAIGLSLGGPTGYAINPARDLGPRIAHFLLPIPGKRDSDWSYAWIPVVGPVVGGVLGALVWKLTGFGG</sequence>
<dbReference type="GO" id="GO:0015254">
    <property type="term" value="F:glycerol channel activity"/>
    <property type="evidence" value="ECO:0007669"/>
    <property type="project" value="TreeGrafter"/>
</dbReference>
<dbReference type="InterPro" id="IPR023271">
    <property type="entry name" value="Aquaporin-like"/>
</dbReference>
<evidence type="ECO:0000313" key="10">
    <source>
        <dbReference type="Proteomes" id="UP001165092"/>
    </source>
</evidence>